<sequence length="189" mass="21606">MDSSPFMLLSRELRDMIYEYTFTSDYAVKLQTNQIQHPLTRTCVELRRETLDLYFSLTSFNAHLDDGPPTPLIKWMKTMGPEAVLRVKEINIWDMHMLNATLHGTAATNRLLARGTKYDGKPYDLKPTGYCSLNEIDFALREIGLAILRFCVLDDEAEEGVRVKLTSEFAVVSVEARIEGVGRETRVVR</sequence>
<comment type="caution">
    <text evidence="1">The sequence shown here is derived from an EMBL/GenBank/DDBJ whole genome shotgun (WGS) entry which is preliminary data.</text>
</comment>
<name>A0ABR0F5Z6_ZASCE</name>
<protein>
    <submittedName>
        <fullName evidence="1">Uncharacterized protein</fullName>
    </submittedName>
</protein>
<reference evidence="1 2" key="1">
    <citation type="journal article" date="2023" name="G3 (Bethesda)">
        <title>A chromosome-level genome assembly of Zasmidium syzygii isolated from banana leaves.</title>
        <authorList>
            <person name="van Westerhoven A.C."/>
            <person name="Mehrabi R."/>
            <person name="Talebi R."/>
            <person name="Steentjes M.B.F."/>
            <person name="Corcolon B."/>
            <person name="Chong P.A."/>
            <person name="Kema G.H.J."/>
            <person name="Seidl M.F."/>
        </authorList>
    </citation>
    <scope>NUCLEOTIDE SEQUENCE [LARGE SCALE GENOMIC DNA]</scope>
    <source>
        <strain evidence="1 2">P124</strain>
    </source>
</reference>
<keyword evidence="2" id="KW-1185">Reference proteome</keyword>
<organism evidence="1 2">
    <name type="scientific">Zasmidium cellare</name>
    <name type="common">Wine cellar mold</name>
    <name type="synonym">Racodium cellare</name>
    <dbReference type="NCBI Taxonomy" id="395010"/>
    <lineage>
        <taxon>Eukaryota</taxon>
        <taxon>Fungi</taxon>
        <taxon>Dikarya</taxon>
        <taxon>Ascomycota</taxon>
        <taxon>Pezizomycotina</taxon>
        <taxon>Dothideomycetes</taxon>
        <taxon>Dothideomycetidae</taxon>
        <taxon>Mycosphaerellales</taxon>
        <taxon>Mycosphaerellaceae</taxon>
        <taxon>Zasmidium</taxon>
    </lineage>
</organism>
<accession>A0ABR0F5Z6</accession>
<gene>
    <name evidence="1" type="ORF">PRZ48_002527</name>
</gene>
<dbReference type="Proteomes" id="UP001305779">
    <property type="component" value="Unassembled WGS sequence"/>
</dbReference>
<evidence type="ECO:0000313" key="2">
    <source>
        <dbReference type="Proteomes" id="UP001305779"/>
    </source>
</evidence>
<proteinExistence type="predicted"/>
<evidence type="ECO:0000313" key="1">
    <source>
        <dbReference type="EMBL" id="KAK4508788.1"/>
    </source>
</evidence>
<dbReference type="EMBL" id="JAXOVC010000001">
    <property type="protein sequence ID" value="KAK4508788.1"/>
    <property type="molecule type" value="Genomic_DNA"/>
</dbReference>